<evidence type="ECO:0000256" key="1">
    <source>
        <dbReference type="ARBA" id="ARBA00022692"/>
    </source>
</evidence>
<sequence length="371" mass="36982">MAVVWRFAIATTLVVLASAMAGPVLAVSLQQTGASTAAVGAFAMLPFLVVGLLIPVVPRVLARFGVVRTYRAGCLMQLAGVLLYAGTDHWLPWTVGSITSGFGAAALWNATEALLAREAPPDQRGRVMGLYQTALGAALAVGPFTPALLGWGARPVLWAAAVLVAACCAIALSIPSRAAVEPPPGQAGTLEALRTVPLLVLIAFSGGVFEAGLGSVSAANAASIGLSLSGAASVAGAIGVGSFLCQFPAGLAADRFALRNVFTTAAMLLLASSIGFAFAERAPWLLWIAGVVWGGVGGALYTLAMIEVAHVFQGRATAGGAAAMITGYTVGGTLGPLASGAALQYGGIAGMAALLGTLAAGTLVAARSVPD</sequence>
<feature type="transmembrane region" description="Helical" evidence="4">
    <location>
        <begin position="195"/>
        <end position="218"/>
    </location>
</feature>
<proteinExistence type="predicted"/>
<keyword evidence="3 4" id="KW-0472">Membrane</keyword>
<comment type="caution">
    <text evidence="7">The sequence shown here is derived from an EMBL/GenBank/DDBJ whole genome shotgun (WGS) entry which is preliminary data.</text>
</comment>
<dbReference type="Gene3D" id="1.20.1250.20">
    <property type="entry name" value="MFS general substrate transporter like domains"/>
    <property type="match status" value="2"/>
</dbReference>
<gene>
    <name evidence="7" type="ORF">I8E28_19100</name>
</gene>
<feature type="transmembrane region" description="Helical" evidence="4">
    <location>
        <begin position="343"/>
        <end position="366"/>
    </location>
</feature>
<keyword evidence="5" id="KW-0732">Signal</keyword>
<dbReference type="PANTHER" id="PTHR23521">
    <property type="entry name" value="TRANSPORTER MFS SUPERFAMILY"/>
    <property type="match status" value="1"/>
</dbReference>
<evidence type="ECO:0000256" key="5">
    <source>
        <dbReference type="SAM" id="SignalP"/>
    </source>
</evidence>
<feature type="domain" description="Major facilitator superfamily (MFS) profile" evidence="6">
    <location>
        <begin position="1"/>
        <end position="371"/>
    </location>
</feature>
<accession>A0A934USX4</accession>
<feature type="transmembrane region" description="Helical" evidence="4">
    <location>
        <begin position="69"/>
        <end position="87"/>
    </location>
</feature>
<evidence type="ECO:0000313" key="8">
    <source>
        <dbReference type="Proteomes" id="UP000617041"/>
    </source>
</evidence>
<feature type="transmembrane region" description="Helical" evidence="4">
    <location>
        <begin position="224"/>
        <end position="245"/>
    </location>
</feature>
<dbReference type="Pfam" id="PF07690">
    <property type="entry name" value="MFS_1"/>
    <property type="match status" value="1"/>
</dbReference>
<feature type="chain" id="PRO_5037175705" evidence="5">
    <location>
        <begin position="27"/>
        <end position="371"/>
    </location>
</feature>
<feature type="transmembrane region" description="Helical" evidence="4">
    <location>
        <begin position="128"/>
        <end position="149"/>
    </location>
</feature>
<dbReference type="EMBL" id="JAEDAO010000001">
    <property type="protein sequence ID" value="MBK0394720.1"/>
    <property type="molecule type" value="Genomic_DNA"/>
</dbReference>
<evidence type="ECO:0000259" key="6">
    <source>
        <dbReference type="PROSITE" id="PS50850"/>
    </source>
</evidence>
<feature type="transmembrane region" description="Helical" evidence="4">
    <location>
        <begin position="284"/>
        <end position="304"/>
    </location>
</feature>
<feature type="transmembrane region" description="Helical" evidence="4">
    <location>
        <begin position="155"/>
        <end position="174"/>
    </location>
</feature>
<feature type="transmembrane region" description="Helical" evidence="4">
    <location>
        <begin position="36"/>
        <end position="57"/>
    </location>
</feature>
<evidence type="ECO:0000256" key="3">
    <source>
        <dbReference type="ARBA" id="ARBA00023136"/>
    </source>
</evidence>
<dbReference type="GO" id="GO:0022857">
    <property type="term" value="F:transmembrane transporter activity"/>
    <property type="evidence" value="ECO:0007669"/>
    <property type="project" value="InterPro"/>
</dbReference>
<organism evidence="7 8">
    <name type="scientific">Ramlibacter algicola</name>
    <dbReference type="NCBI Taxonomy" id="2795217"/>
    <lineage>
        <taxon>Bacteria</taxon>
        <taxon>Pseudomonadati</taxon>
        <taxon>Pseudomonadota</taxon>
        <taxon>Betaproteobacteria</taxon>
        <taxon>Burkholderiales</taxon>
        <taxon>Comamonadaceae</taxon>
        <taxon>Ramlibacter</taxon>
    </lineage>
</organism>
<dbReference type="InterPro" id="IPR011701">
    <property type="entry name" value="MFS"/>
</dbReference>
<dbReference type="PANTHER" id="PTHR23521:SF2">
    <property type="entry name" value="TRANSPORTER MFS SUPERFAMILY"/>
    <property type="match status" value="1"/>
</dbReference>
<dbReference type="PROSITE" id="PS50850">
    <property type="entry name" value="MFS"/>
    <property type="match status" value="1"/>
</dbReference>
<feature type="transmembrane region" description="Helical" evidence="4">
    <location>
        <begin position="257"/>
        <end position="278"/>
    </location>
</feature>
<protein>
    <submittedName>
        <fullName evidence="7">MFS transporter</fullName>
    </submittedName>
</protein>
<dbReference type="InterPro" id="IPR020846">
    <property type="entry name" value="MFS_dom"/>
</dbReference>
<evidence type="ECO:0000256" key="2">
    <source>
        <dbReference type="ARBA" id="ARBA00022989"/>
    </source>
</evidence>
<feature type="transmembrane region" description="Helical" evidence="4">
    <location>
        <begin position="316"/>
        <end position="337"/>
    </location>
</feature>
<keyword evidence="2 4" id="KW-1133">Transmembrane helix</keyword>
<keyword evidence="8" id="KW-1185">Reference proteome</keyword>
<dbReference type="AlphaFoldDB" id="A0A934USX4"/>
<dbReference type="GO" id="GO:0005886">
    <property type="term" value="C:plasma membrane"/>
    <property type="evidence" value="ECO:0007669"/>
    <property type="project" value="TreeGrafter"/>
</dbReference>
<dbReference type="Proteomes" id="UP000617041">
    <property type="component" value="Unassembled WGS sequence"/>
</dbReference>
<name>A0A934USX4_9BURK</name>
<dbReference type="InterPro" id="IPR036259">
    <property type="entry name" value="MFS_trans_sf"/>
</dbReference>
<evidence type="ECO:0000256" key="4">
    <source>
        <dbReference type="SAM" id="Phobius"/>
    </source>
</evidence>
<dbReference type="RefSeq" id="WP_200789808.1">
    <property type="nucleotide sequence ID" value="NZ_JAEDAO010000001.1"/>
</dbReference>
<feature type="signal peptide" evidence="5">
    <location>
        <begin position="1"/>
        <end position="26"/>
    </location>
</feature>
<dbReference type="SUPFAM" id="SSF103473">
    <property type="entry name" value="MFS general substrate transporter"/>
    <property type="match status" value="1"/>
</dbReference>
<evidence type="ECO:0000313" key="7">
    <source>
        <dbReference type="EMBL" id="MBK0394720.1"/>
    </source>
</evidence>
<keyword evidence="1 4" id="KW-0812">Transmembrane</keyword>
<reference evidence="7" key="1">
    <citation type="submission" date="2020-12" db="EMBL/GenBank/DDBJ databases">
        <title>Ramlibacter sp. nov., isolated from a freshwater alga, Cryptomonas.</title>
        <authorList>
            <person name="Kim H.M."/>
            <person name="Jeon C.O."/>
        </authorList>
    </citation>
    <scope>NUCLEOTIDE SEQUENCE</scope>
    <source>
        <strain evidence="7">CrO1</strain>
    </source>
</reference>